<dbReference type="OrthoDB" id="8210690at2"/>
<dbReference type="AlphaFoldDB" id="A0A4S3KDW2"/>
<dbReference type="GO" id="GO:0008757">
    <property type="term" value="F:S-adenosylmethionine-dependent methyltransferase activity"/>
    <property type="evidence" value="ECO:0007669"/>
    <property type="project" value="InterPro"/>
</dbReference>
<dbReference type="RefSeq" id="WP_136258882.1">
    <property type="nucleotide sequence ID" value="NZ_MWIO01000031.1"/>
</dbReference>
<dbReference type="InterPro" id="IPR029063">
    <property type="entry name" value="SAM-dependent_MTases_sf"/>
</dbReference>
<feature type="domain" description="Methyltransferase type 11" evidence="1">
    <location>
        <begin position="153"/>
        <end position="206"/>
    </location>
</feature>
<name>A0A4S3KDW2_9GAMM</name>
<evidence type="ECO:0000259" key="1">
    <source>
        <dbReference type="Pfam" id="PF08241"/>
    </source>
</evidence>
<reference evidence="2 3" key="1">
    <citation type="submission" date="2017-02" db="EMBL/GenBank/DDBJ databases">
        <title>Whole genome sequencing of Rhodanobacter lindaniclasticus DSM 17932.</title>
        <authorList>
            <person name="Kumar S."/>
            <person name="Patil P."/>
            <person name="Patil P.B."/>
        </authorList>
    </citation>
    <scope>NUCLEOTIDE SEQUENCE [LARGE SCALE GENOMIC DNA]</scope>
    <source>
        <strain evidence="2 3">DSM 17932</strain>
    </source>
</reference>
<protein>
    <recommendedName>
        <fullName evidence="1">Methyltransferase type 11 domain-containing protein</fullName>
    </recommendedName>
</protein>
<proteinExistence type="predicted"/>
<evidence type="ECO:0000313" key="2">
    <source>
        <dbReference type="EMBL" id="THD06703.1"/>
    </source>
</evidence>
<dbReference type="Pfam" id="PF08241">
    <property type="entry name" value="Methyltransf_11"/>
    <property type="match status" value="1"/>
</dbReference>
<accession>A0A4S3KDW2</accession>
<evidence type="ECO:0000313" key="3">
    <source>
        <dbReference type="Proteomes" id="UP000306317"/>
    </source>
</evidence>
<gene>
    <name evidence="2" type="ORF">B1991_11765</name>
</gene>
<keyword evidence="3" id="KW-1185">Reference proteome</keyword>
<sequence length="310" mass="34735">MDWRTKGLLQKVLGVMPGGDAIHYQLQRRFGGLRDFDREFDIKIDDWRLMANQLREVGVPMAGARLFEIGSGWYPTFPLCCFLAGARRVVTVDLNRHLRRDLLRACARGLERHVALIAEVAGVPEAEVHQRQQQLAAALERSADLAAATAGVVDYRAPADAARTDLPPDHIDCVFSNSVLEHVAPEAIGGIFGEAKRILRPGGIMFHSVNCGDHYAYVDSRITQLNYLQYPDAQWRRWNNAFLYQNRLRADAFVEFAEAAGFAIVTRVTSPPARRLRELTELKIAPQFASIPAERLCITSIDFIARKPAV</sequence>
<dbReference type="Gene3D" id="3.40.50.150">
    <property type="entry name" value="Vaccinia Virus protein VP39"/>
    <property type="match status" value="1"/>
</dbReference>
<dbReference type="InterPro" id="IPR013216">
    <property type="entry name" value="Methyltransf_11"/>
</dbReference>
<dbReference type="SUPFAM" id="SSF53335">
    <property type="entry name" value="S-adenosyl-L-methionine-dependent methyltransferases"/>
    <property type="match status" value="1"/>
</dbReference>
<dbReference type="Proteomes" id="UP000306317">
    <property type="component" value="Unassembled WGS sequence"/>
</dbReference>
<organism evidence="2 3">
    <name type="scientific">Rhodanobacter lindaniclasticus</name>
    <dbReference type="NCBI Taxonomy" id="75310"/>
    <lineage>
        <taxon>Bacteria</taxon>
        <taxon>Pseudomonadati</taxon>
        <taxon>Pseudomonadota</taxon>
        <taxon>Gammaproteobacteria</taxon>
        <taxon>Lysobacterales</taxon>
        <taxon>Rhodanobacteraceae</taxon>
        <taxon>Rhodanobacter</taxon>
    </lineage>
</organism>
<comment type="caution">
    <text evidence="2">The sequence shown here is derived from an EMBL/GenBank/DDBJ whole genome shotgun (WGS) entry which is preliminary data.</text>
</comment>
<dbReference type="EMBL" id="MWIO01000031">
    <property type="protein sequence ID" value="THD06703.1"/>
    <property type="molecule type" value="Genomic_DNA"/>
</dbReference>